<comment type="caution">
    <text evidence="3">The sequence shown here is derived from an EMBL/GenBank/DDBJ whole genome shotgun (WGS) entry which is preliminary data.</text>
</comment>
<dbReference type="InterPro" id="IPR024096">
    <property type="entry name" value="NO_sig/Golgi_transp_ligand-bd"/>
</dbReference>
<evidence type="ECO:0000256" key="1">
    <source>
        <dbReference type="ARBA" id="ARBA00006754"/>
    </source>
</evidence>
<dbReference type="Gene3D" id="3.30.1380.20">
    <property type="entry name" value="Trafficking protein particle complex subunit 3"/>
    <property type="match status" value="1"/>
</dbReference>
<dbReference type="RefSeq" id="WP_036203586.1">
    <property type="nucleotide sequence ID" value="NZ_AVCY01000001.1"/>
</dbReference>
<evidence type="ECO:0000313" key="4">
    <source>
        <dbReference type="Proteomes" id="UP000030408"/>
    </source>
</evidence>
<dbReference type="Pfam" id="PF02830">
    <property type="entry name" value="V4R"/>
    <property type="match status" value="1"/>
</dbReference>
<dbReference type="eggNOG" id="COG3835">
    <property type="taxonomic scope" value="Bacteria"/>
</dbReference>
<dbReference type="InterPro" id="IPR051448">
    <property type="entry name" value="CdaR-like_regulators"/>
</dbReference>
<dbReference type="SUPFAM" id="SSF111126">
    <property type="entry name" value="Ligand-binding domain in the NO signalling and Golgi transport"/>
    <property type="match status" value="1"/>
</dbReference>
<dbReference type="OrthoDB" id="154713at2"/>
<dbReference type="AlphaFoldDB" id="A0A0A3HP03"/>
<dbReference type="Gene3D" id="1.10.10.2840">
    <property type="entry name" value="PucR C-terminal helix-turn-helix domain"/>
    <property type="match status" value="1"/>
</dbReference>
<dbReference type="InterPro" id="IPR004096">
    <property type="entry name" value="V4R"/>
</dbReference>
<proteinExistence type="inferred from homology"/>
<evidence type="ECO:0000313" key="3">
    <source>
        <dbReference type="EMBL" id="KGR74119.1"/>
    </source>
</evidence>
<dbReference type="Pfam" id="PF13556">
    <property type="entry name" value="HTH_30"/>
    <property type="match status" value="1"/>
</dbReference>
<name>A0A0A3HP03_9BACL</name>
<accession>A0A0A3HP03</accession>
<dbReference type="PANTHER" id="PTHR33744:SF1">
    <property type="entry name" value="DNA-BINDING TRANSCRIPTIONAL ACTIVATOR ADER"/>
    <property type="match status" value="1"/>
</dbReference>
<dbReference type="Proteomes" id="UP000030408">
    <property type="component" value="Unassembled WGS sequence"/>
</dbReference>
<comment type="similarity">
    <text evidence="1">Belongs to the CdaR family.</text>
</comment>
<dbReference type="InterPro" id="IPR042070">
    <property type="entry name" value="PucR_C-HTH_sf"/>
</dbReference>
<reference evidence="3 4" key="1">
    <citation type="submission" date="2014-02" db="EMBL/GenBank/DDBJ databases">
        <title>Draft genome sequence of Lysinibacillus sinduriensis JCM 15800.</title>
        <authorList>
            <person name="Zhang F."/>
            <person name="Wang G."/>
            <person name="Zhang L."/>
        </authorList>
    </citation>
    <scope>NUCLEOTIDE SEQUENCE [LARGE SCALE GENOMIC DNA]</scope>
    <source>
        <strain evidence="3 4">JCM 15800</strain>
    </source>
</reference>
<dbReference type="Pfam" id="PF17853">
    <property type="entry name" value="GGDEF_2"/>
    <property type="match status" value="1"/>
</dbReference>
<evidence type="ECO:0000259" key="2">
    <source>
        <dbReference type="SMART" id="SM00989"/>
    </source>
</evidence>
<gene>
    <name evidence="3" type="ORF">CD33_19195</name>
</gene>
<dbReference type="STRING" id="1384057.CD33_19195"/>
<dbReference type="SMART" id="SM00989">
    <property type="entry name" value="V4R"/>
    <property type="match status" value="1"/>
</dbReference>
<sequence length="610" mass="69842">MVNSDTIYHSDKKISTTSVTLGLLRKELISNLGMKRAKAFLLRYGWNLGVAYAKKWLQNPANLEDMLTKGDLLKIQTGQTSKMAAERTLKTNVDGKVVYIFSTGKWTDSIEVKEHIKNFGLSTTPVCHTQAGISSGFVTMMTNRKVYCKEVKCRAMGHDECAYEIRIEEEWHNDPDMLEEIGLYRERSVMDELNHSYEQLIDQKNYIEKISTFHDTLTKNSSEGRSVEELARTVSRILKIPVTIEDLNFQARCYAGMDKDTYDALKEDFLGSVPRKICGKPKLTTNDKNNIIRGMLHNRLIAPIVVQNETIGYMSFIYADKTVEFEKDSMLLQRAASSIADWFLAEKASIKEAAKIKGYLLEQLLSKPYQPESSIVNQCSSMGIDLKKAFYIAVLQFTPNGLDTNIGEFQKQVLSSITRYLEMQNYTILITQYENQLVMLMPKVKELHFNLENIINYLSNDYWQGIFRIGLSNESETTSHISERLEEAQKVLRINKKDPIVFHEETNMIGALINSKNMSTIRRKAQKELQPILQLKDSKRDELLKTMYVFLLNGGNLQQSSNDLSLSMSGLLYRISRIEKLLNQQLRDPRAAYELLLMLDALRVIGDIDV</sequence>
<protein>
    <recommendedName>
        <fullName evidence="2">4-vinyl reductase 4VR domain-containing protein</fullName>
    </recommendedName>
</protein>
<dbReference type="PANTHER" id="PTHR33744">
    <property type="entry name" value="CARBOHYDRATE DIACID REGULATOR"/>
    <property type="match status" value="1"/>
</dbReference>
<dbReference type="Pfam" id="PF06505">
    <property type="entry name" value="XylR_N"/>
    <property type="match status" value="1"/>
</dbReference>
<dbReference type="InterPro" id="IPR041522">
    <property type="entry name" value="CdaR_GGDEF"/>
</dbReference>
<dbReference type="eggNOG" id="COG1719">
    <property type="taxonomic scope" value="Bacteria"/>
</dbReference>
<dbReference type="InterPro" id="IPR010523">
    <property type="entry name" value="XylR_N"/>
</dbReference>
<keyword evidence="4" id="KW-1185">Reference proteome</keyword>
<feature type="domain" description="4-vinyl reductase 4VR" evidence="2">
    <location>
        <begin position="105"/>
        <end position="167"/>
    </location>
</feature>
<organism evidence="3 4">
    <name type="scientific">Ureibacillus sinduriensis BLB-1 = JCM 15800</name>
    <dbReference type="NCBI Taxonomy" id="1384057"/>
    <lineage>
        <taxon>Bacteria</taxon>
        <taxon>Bacillati</taxon>
        <taxon>Bacillota</taxon>
        <taxon>Bacilli</taxon>
        <taxon>Bacillales</taxon>
        <taxon>Caryophanaceae</taxon>
        <taxon>Ureibacillus</taxon>
    </lineage>
</organism>
<dbReference type="EMBL" id="JPVO01000055">
    <property type="protein sequence ID" value="KGR74119.1"/>
    <property type="molecule type" value="Genomic_DNA"/>
</dbReference>
<dbReference type="InterPro" id="IPR025736">
    <property type="entry name" value="PucR_C-HTH_dom"/>
</dbReference>